<keyword evidence="1" id="KW-0677">Repeat</keyword>
<dbReference type="Proteomes" id="UP000015530">
    <property type="component" value="Unassembled WGS sequence"/>
</dbReference>
<evidence type="ECO:0000256" key="1">
    <source>
        <dbReference type="ARBA" id="ARBA00022737"/>
    </source>
</evidence>
<dbReference type="PANTHER" id="PTHR10039">
    <property type="entry name" value="AMELOGENIN"/>
    <property type="match status" value="1"/>
</dbReference>
<dbReference type="OrthoDB" id="4849344at2759"/>
<feature type="domain" description="DUF7791" evidence="3">
    <location>
        <begin position="570"/>
        <end position="718"/>
    </location>
</feature>
<accession>T0K190</accession>
<dbReference type="InterPro" id="IPR056884">
    <property type="entry name" value="NPHP3-like_N"/>
</dbReference>
<evidence type="ECO:0000259" key="3">
    <source>
        <dbReference type="Pfam" id="PF25053"/>
    </source>
</evidence>
<reference evidence="5" key="1">
    <citation type="journal article" date="2013" name="Mol. Plant Microbe Interact.">
        <title>Global aspects of pacC regulation of pathogenicity genes in Colletotrichum gloeosporioides as revealed by transcriptome analysis.</title>
        <authorList>
            <person name="Alkan N."/>
            <person name="Meng X."/>
            <person name="Friedlander G."/>
            <person name="Reuveni E."/>
            <person name="Sukno S."/>
            <person name="Sherman A."/>
            <person name="Thon M."/>
            <person name="Fluhr R."/>
            <person name="Prusky D."/>
        </authorList>
    </citation>
    <scope>NUCLEOTIDE SEQUENCE [LARGE SCALE GENOMIC DNA]</scope>
    <source>
        <strain evidence="5">Cg-14</strain>
    </source>
</reference>
<dbReference type="EMBL" id="AMYD01003369">
    <property type="protein sequence ID" value="EQB46488.1"/>
    <property type="molecule type" value="Genomic_DNA"/>
</dbReference>
<evidence type="ECO:0000313" key="5">
    <source>
        <dbReference type="Proteomes" id="UP000015530"/>
    </source>
</evidence>
<dbReference type="HOGENOM" id="CLU_002341_0_2_1"/>
<organism evidence="4 5">
    <name type="scientific">Colletotrichum gloeosporioides (strain Cg-14)</name>
    <name type="common">Anthracnose fungus</name>
    <name type="synonym">Glomerella cingulata</name>
    <dbReference type="NCBI Taxonomy" id="1237896"/>
    <lineage>
        <taxon>Eukaryota</taxon>
        <taxon>Fungi</taxon>
        <taxon>Dikarya</taxon>
        <taxon>Ascomycota</taxon>
        <taxon>Pezizomycotina</taxon>
        <taxon>Sordariomycetes</taxon>
        <taxon>Hypocreomycetidae</taxon>
        <taxon>Glomerellales</taxon>
        <taxon>Glomerellaceae</taxon>
        <taxon>Colletotrichum</taxon>
        <taxon>Colletotrichum gloeosporioides species complex</taxon>
    </lineage>
</organism>
<dbReference type="SUPFAM" id="SSF52540">
    <property type="entry name" value="P-loop containing nucleoside triphosphate hydrolases"/>
    <property type="match status" value="1"/>
</dbReference>
<evidence type="ECO:0000313" key="4">
    <source>
        <dbReference type="EMBL" id="EQB46488.1"/>
    </source>
</evidence>
<protein>
    <submittedName>
        <fullName evidence="4">Uncharacterized protein</fullName>
    </submittedName>
</protein>
<dbReference type="InterPro" id="IPR056693">
    <property type="entry name" value="DUF7791"/>
</dbReference>
<proteinExistence type="predicted"/>
<evidence type="ECO:0000259" key="2">
    <source>
        <dbReference type="Pfam" id="PF24883"/>
    </source>
</evidence>
<gene>
    <name evidence="4" type="ORF">CGLO_14461</name>
</gene>
<dbReference type="AlphaFoldDB" id="T0K190"/>
<dbReference type="STRING" id="1237896.T0K190"/>
<dbReference type="PANTHER" id="PTHR10039:SF5">
    <property type="entry name" value="NACHT DOMAIN-CONTAINING PROTEIN"/>
    <property type="match status" value="1"/>
</dbReference>
<sequence>MSGLEAFSMVCNVMTVISFGLETAKLCHSINESGSSDPELVRYAQWIRENSEQLLTHQQSANTDAEKRLHDIASECLQCTKNIEKEVQHISPKKAGLFRAMISTVKTIRRKPHLDQLKSRLQALRNTMDTVVIGQILKECITSGEINQNNYETLIRDQKAFNRIHEQRSQVVEVLIREFHDSIKTSIVTALGTIEAKIDVVETRNHERQSHEKLLQSLKYDGMNERKNSIPRKHKKTFEWIFEGLELEETSGSYSEHETLGKSDVIILVDDSDLAHEKRRCVHEANMAKRNQRGANLLGWLQGDSRDLYWISGKPGSGKSTLMKFIVTDKRTKTALRSWRHRPEIISHFLWKPGMHLQQNLQGLLCSLLYQILMEGPDIGAQLLHNDPGLRFKNRCDDWDSEDLKRILFETLRATDRSYFVVLDGLDELSKPHTGMGELFGLMDRLMAEDNVKLCVSSRPERVFEDRLSSSRLLRMQDLTFQDILNYILATLDDITLEVDDYMKGRIATEILKKSDGVFIWVHTVLQNVKHGINEFNETWHDVYDRITELPPDLMELYRDMWSRLGESSKKYVRQAALYFQLVRYGDFSLNTVACLAVASNDKMLDSFTGLDTLPQPLELVKRCERTHRSLYSISCGLLETRSSFSVLFPVHNETNDIVTQKYKNAVTEPIDKRSLDDTYLAMSKWDQYGAQIRFTHRTAVDFLDSDEGIKLFGEYKQAEDDIFSRLFRAGVLLGCMPHDHDSGIRRNFSSFSGRYQLKQPLDGTARDLLDLFRRCEERILPFCDPPPGFSSHAFFIFSAAYFGFYDYVEETLQATEDDYDAMVDSALIGACSLPFNSNNDPSSVVTTSRHDLIHQCLESLPRSAADPSENMMNAWRCFLRHFLPRALGSTSLEEKTTIGNILEYFISAGVRPSQKYIIDISTDSHHWYISIPNPQEEFGFTSDDSVCWEESKLYLEVNDYFLLRVLSDRIHCTSKVIAQAASLAFMMPILGRNPCPTENKMEMFTCSLSEDKREVFEEWIFEGFVMWPPSENCFPDEVPSCLQVEELGVFQTVFDALEEIGYDLPEVNQNYLCWHDYDEFVP</sequence>
<dbReference type="Pfam" id="PF25053">
    <property type="entry name" value="DUF7791"/>
    <property type="match status" value="1"/>
</dbReference>
<dbReference type="OMA" id="RCERTHR"/>
<comment type="caution">
    <text evidence="4">The sequence shown here is derived from an EMBL/GenBank/DDBJ whole genome shotgun (WGS) entry which is preliminary data.</text>
</comment>
<dbReference type="Gene3D" id="3.40.50.300">
    <property type="entry name" value="P-loop containing nucleotide triphosphate hydrolases"/>
    <property type="match status" value="1"/>
</dbReference>
<dbReference type="Pfam" id="PF24883">
    <property type="entry name" value="NPHP3_N"/>
    <property type="match status" value="1"/>
</dbReference>
<name>T0K190_COLGC</name>
<dbReference type="InterPro" id="IPR027417">
    <property type="entry name" value="P-loop_NTPase"/>
</dbReference>
<feature type="domain" description="Nephrocystin 3-like N-terminal" evidence="2">
    <location>
        <begin position="298"/>
        <end position="459"/>
    </location>
</feature>